<proteinExistence type="predicted"/>
<dbReference type="Pfam" id="PF00651">
    <property type="entry name" value="BTB"/>
    <property type="match status" value="1"/>
</dbReference>
<sequence length="430" mass="48717">MGHSQDLETLFHCCKAGKFATVKSLIAKGISVNVRDRWDSTPLYYACLCGHKAIVKLLLQSGASCNADTYDGERCLHGALTLDIRKMLKTFQVCSKNVLGRTTYHLFMSKLRKDRTYVDASVVTIDGIKIPYHECIISKAIETSHISERVSTRRNIGPEHISAAFDFIYTAVVDIQPLRDLSALYSLSEAFGIPELGDLVKNEHEKRIKMEHQHYAHKALAATIEGDFDVCRRRMEELYATVDTKSESSDIAITVNNEKTFYCHKCVVCLRSPYIESFIEFADKVEESKVHNLCLGSIKVAVFQEALRYIYTDNIHLVADMFLVPGMKNKVAKLLCNEISLENVIELIRMSRCFCVEELENQAVQFISRHLQQVIFTEAFKELVVDDANSIIDRQEVDSIDIIDAIRFHLHAAEDLAVVDKLLTELNLLA</sequence>
<dbReference type="EMBL" id="JAUCMV010000005">
    <property type="protein sequence ID" value="KAK0398183.1"/>
    <property type="molecule type" value="Genomic_DNA"/>
</dbReference>
<dbReference type="PANTHER" id="PTHR46231">
    <property type="entry name" value="ANKYRIN REPEAT AND BTB/POZ DOMAIN-CONTAINING PROTEIN 1"/>
    <property type="match status" value="1"/>
</dbReference>
<dbReference type="GO" id="GO:0000151">
    <property type="term" value="C:ubiquitin ligase complex"/>
    <property type="evidence" value="ECO:0007669"/>
    <property type="project" value="TreeGrafter"/>
</dbReference>
<dbReference type="Gene3D" id="1.25.40.20">
    <property type="entry name" value="Ankyrin repeat-containing domain"/>
    <property type="match status" value="1"/>
</dbReference>
<dbReference type="GO" id="GO:0005737">
    <property type="term" value="C:cytoplasm"/>
    <property type="evidence" value="ECO:0007669"/>
    <property type="project" value="TreeGrafter"/>
</dbReference>
<dbReference type="CDD" id="cd18186">
    <property type="entry name" value="BTB_POZ_ZBTB_KLHL-like"/>
    <property type="match status" value="1"/>
</dbReference>
<dbReference type="Pfam" id="PF12796">
    <property type="entry name" value="Ank_2"/>
    <property type="match status" value="1"/>
</dbReference>
<comment type="caution">
    <text evidence="5">The sequence shown here is derived from an EMBL/GenBank/DDBJ whole genome shotgun (WGS) entry which is preliminary data.</text>
</comment>
<dbReference type="SUPFAM" id="SSF48403">
    <property type="entry name" value="Ankyrin repeat"/>
    <property type="match status" value="1"/>
</dbReference>
<dbReference type="PROSITE" id="PS50297">
    <property type="entry name" value="ANK_REP_REGION"/>
    <property type="match status" value="1"/>
</dbReference>
<dbReference type="SMART" id="SM00225">
    <property type="entry name" value="BTB"/>
    <property type="match status" value="1"/>
</dbReference>
<dbReference type="Pfam" id="PF07707">
    <property type="entry name" value="BACK"/>
    <property type="match status" value="1"/>
</dbReference>
<dbReference type="SUPFAM" id="SSF54695">
    <property type="entry name" value="POZ domain"/>
    <property type="match status" value="1"/>
</dbReference>
<evidence type="ECO:0000313" key="5">
    <source>
        <dbReference type="EMBL" id="KAK0398183.1"/>
    </source>
</evidence>
<feature type="repeat" description="ANK" evidence="3">
    <location>
        <begin position="38"/>
        <end position="70"/>
    </location>
</feature>
<name>A0AA39H2T8_9BILA</name>
<accession>A0AA39H2T8</accession>
<gene>
    <name evidence="5" type="ORF">QR680_002460</name>
</gene>
<dbReference type="InterPro" id="IPR002110">
    <property type="entry name" value="Ankyrin_rpt"/>
</dbReference>
<dbReference type="PANTHER" id="PTHR46231:SF1">
    <property type="entry name" value="ANKYRIN REPEAT AND BTB_POZ DOMAIN-CONTAINING PROTEIN 1"/>
    <property type="match status" value="1"/>
</dbReference>
<feature type="domain" description="BTB" evidence="4">
    <location>
        <begin position="249"/>
        <end position="319"/>
    </location>
</feature>
<reference evidence="5" key="1">
    <citation type="submission" date="2023-06" db="EMBL/GenBank/DDBJ databases">
        <title>Genomic analysis of the entomopathogenic nematode Steinernema hermaphroditum.</title>
        <authorList>
            <person name="Schwarz E.M."/>
            <person name="Heppert J.K."/>
            <person name="Baniya A."/>
            <person name="Schwartz H.T."/>
            <person name="Tan C.-H."/>
            <person name="Antoshechkin I."/>
            <person name="Sternberg P.W."/>
            <person name="Goodrich-Blair H."/>
            <person name="Dillman A.R."/>
        </authorList>
    </citation>
    <scope>NUCLEOTIDE SEQUENCE</scope>
    <source>
        <strain evidence="5">PS9179</strain>
        <tissue evidence="5">Whole animal</tissue>
    </source>
</reference>
<dbReference type="InterPro" id="IPR011333">
    <property type="entry name" value="SKP1/BTB/POZ_sf"/>
</dbReference>
<evidence type="ECO:0000256" key="2">
    <source>
        <dbReference type="ARBA" id="ARBA00023043"/>
    </source>
</evidence>
<protein>
    <recommendedName>
        <fullName evidence="4">BTB domain-containing protein</fullName>
    </recommendedName>
</protein>
<dbReference type="Proteomes" id="UP001175271">
    <property type="component" value="Unassembled WGS sequence"/>
</dbReference>
<dbReference type="PROSITE" id="PS50088">
    <property type="entry name" value="ANK_REPEAT"/>
    <property type="match status" value="1"/>
</dbReference>
<dbReference type="InterPro" id="IPR044515">
    <property type="entry name" value="ABTB1"/>
</dbReference>
<dbReference type="InterPro" id="IPR011705">
    <property type="entry name" value="BACK"/>
</dbReference>
<dbReference type="InterPro" id="IPR036770">
    <property type="entry name" value="Ankyrin_rpt-contain_sf"/>
</dbReference>
<dbReference type="PROSITE" id="PS50097">
    <property type="entry name" value="BTB"/>
    <property type="match status" value="1"/>
</dbReference>
<keyword evidence="6" id="KW-1185">Reference proteome</keyword>
<evidence type="ECO:0000259" key="4">
    <source>
        <dbReference type="PROSITE" id="PS50097"/>
    </source>
</evidence>
<dbReference type="SMART" id="SM00248">
    <property type="entry name" value="ANK"/>
    <property type="match status" value="2"/>
</dbReference>
<dbReference type="InterPro" id="IPR000210">
    <property type="entry name" value="BTB/POZ_dom"/>
</dbReference>
<keyword evidence="2 3" id="KW-0040">ANK repeat</keyword>
<evidence type="ECO:0000256" key="3">
    <source>
        <dbReference type="PROSITE-ProRule" id="PRU00023"/>
    </source>
</evidence>
<evidence type="ECO:0000313" key="6">
    <source>
        <dbReference type="Proteomes" id="UP001175271"/>
    </source>
</evidence>
<evidence type="ECO:0000256" key="1">
    <source>
        <dbReference type="ARBA" id="ARBA00022737"/>
    </source>
</evidence>
<dbReference type="Gene3D" id="3.30.710.10">
    <property type="entry name" value="Potassium Channel Kv1.1, Chain A"/>
    <property type="match status" value="2"/>
</dbReference>
<dbReference type="AlphaFoldDB" id="A0AA39H2T8"/>
<organism evidence="5 6">
    <name type="scientific">Steinernema hermaphroditum</name>
    <dbReference type="NCBI Taxonomy" id="289476"/>
    <lineage>
        <taxon>Eukaryota</taxon>
        <taxon>Metazoa</taxon>
        <taxon>Ecdysozoa</taxon>
        <taxon>Nematoda</taxon>
        <taxon>Chromadorea</taxon>
        <taxon>Rhabditida</taxon>
        <taxon>Tylenchina</taxon>
        <taxon>Panagrolaimomorpha</taxon>
        <taxon>Strongyloidoidea</taxon>
        <taxon>Steinernematidae</taxon>
        <taxon>Steinernema</taxon>
    </lineage>
</organism>
<keyword evidence="1" id="KW-0677">Repeat</keyword>